<sequence>MRLSPDKEGVIVIPRQVEEEVVRLVLEKVRGERLVAKAIREGMSAVEAYGTFGMM</sequence>
<reference evidence="1 2" key="1">
    <citation type="submission" date="2016-10" db="EMBL/GenBank/DDBJ databases">
        <authorList>
            <person name="de Groot N.N."/>
        </authorList>
    </citation>
    <scope>NUCLEOTIDE SEQUENCE [LARGE SCALE GENOMIC DNA]</scope>
    <source>
        <strain evidence="1 2">CGMCC 1.12097</strain>
    </source>
</reference>
<dbReference type="RefSeq" id="WP_208604662.1">
    <property type="nucleotide sequence ID" value="NZ_FMXM01000016.1"/>
</dbReference>
<evidence type="ECO:0000313" key="2">
    <source>
        <dbReference type="Proteomes" id="UP000198588"/>
    </source>
</evidence>
<dbReference type="Gene3D" id="3.50.30.40">
    <property type="entry name" value="Ribonuclease E inhibitor RraA/RraA-like"/>
    <property type="match status" value="1"/>
</dbReference>
<gene>
    <name evidence="1" type="ORF">SAMN02927914_04631</name>
</gene>
<protein>
    <submittedName>
        <fullName evidence="1">Uncharacterized protein</fullName>
    </submittedName>
</protein>
<organism evidence="1 2">
    <name type="scientific">Mesorhizobium qingshengii</name>
    <dbReference type="NCBI Taxonomy" id="1165689"/>
    <lineage>
        <taxon>Bacteria</taxon>
        <taxon>Pseudomonadati</taxon>
        <taxon>Pseudomonadota</taxon>
        <taxon>Alphaproteobacteria</taxon>
        <taxon>Hyphomicrobiales</taxon>
        <taxon>Phyllobacteriaceae</taxon>
        <taxon>Mesorhizobium</taxon>
    </lineage>
</organism>
<dbReference type="EMBL" id="FMXM01000016">
    <property type="protein sequence ID" value="SDA92033.1"/>
    <property type="molecule type" value="Genomic_DNA"/>
</dbReference>
<accession>A0A1G5ZCN6</accession>
<dbReference type="AlphaFoldDB" id="A0A1G5ZCN6"/>
<name>A0A1G5ZCN6_9HYPH</name>
<proteinExistence type="predicted"/>
<dbReference type="STRING" id="1165689.SAMN02927914_04631"/>
<evidence type="ECO:0000313" key="1">
    <source>
        <dbReference type="EMBL" id="SDA92033.1"/>
    </source>
</evidence>
<dbReference type="Proteomes" id="UP000198588">
    <property type="component" value="Unassembled WGS sequence"/>
</dbReference>